<gene>
    <name evidence="3" type="ORF">VSDG_09941</name>
</gene>
<sequence>MRRSTTSPALVALSLVATVVSQDSALSSKPGLAYIDTHEADIDLLLSAKSSISWYYTWSLYASTDINSTIPFVPLVHGLSDASSLSAIDNLPATSTHLLTFNEPDGTTSSGGSSISPSDAAQAYISDIVPLRTSSSRSWKISHPSVTGSDEGLDWLRQFNAACWEIDSSNGCPTDFIAMHWYGDFAGLASWLGTLREYYVTNSSSGAVDPDDMKFWFTEMALPQQSEDDTVAMMNQSMAYLDGLDYVEAYAWFGAFRKGASADSYTGDNVALFNKKGALTDVGAMYLGGKEEGFKAGMKDSASAGFGGSGSVCGFMGLAVIATAFTVSMNLW</sequence>
<accession>A0A423V8P5</accession>
<reference evidence="3 4" key="1">
    <citation type="submission" date="2015-09" db="EMBL/GenBank/DDBJ databases">
        <title>Host preference determinants of Valsa canker pathogens revealed by comparative genomics.</title>
        <authorList>
            <person name="Yin Z."/>
            <person name="Huang L."/>
        </authorList>
    </citation>
    <scope>NUCLEOTIDE SEQUENCE [LARGE SCALE GENOMIC DNA]</scope>
    <source>
        <strain evidence="3 4">YSFL</strain>
    </source>
</reference>
<dbReference type="PANTHER" id="PTHR34154:SF3">
    <property type="entry name" value="ALKALI-SENSITIVE LINKAGE PROTEIN 1"/>
    <property type="match status" value="1"/>
</dbReference>
<dbReference type="Proteomes" id="UP000284375">
    <property type="component" value="Unassembled WGS sequence"/>
</dbReference>
<dbReference type="Gene3D" id="3.20.20.80">
    <property type="entry name" value="Glycosidases"/>
    <property type="match status" value="1"/>
</dbReference>
<dbReference type="InterPro" id="IPR024655">
    <property type="entry name" value="Asl1_glyco_hydro_catalytic"/>
</dbReference>
<evidence type="ECO:0000259" key="2">
    <source>
        <dbReference type="Pfam" id="PF11790"/>
    </source>
</evidence>
<dbReference type="PANTHER" id="PTHR34154">
    <property type="entry name" value="ALKALI-SENSITIVE LINKAGE PROTEIN 1"/>
    <property type="match status" value="1"/>
</dbReference>
<protein>
    <recommendedName>
        <fullName evidence="2">Asl1-like glycosyl hydrolase catalytic domain-containing protein</fullName>
    </recommendedName>
</protein>
<evidence type="ECO:0000313" key="4">
    <source>
        <dbReference type="Proteomes" id="UP000284375"/>
    </source>
</evidence>
<dbReference type="AlphaFoldDB" id="A0A423V8P5"/>
<keyword evidence="4" id="KW-1185">Reference proteome</keyword>
<evidence type="ECO:0000256" key="1">
    <source>
        <dbReference type="SAM" id="SignalP"/>
    </source>
</evidence>
<feature type="chain" id="PRO_5019361661" description="Asl1-like glycosyl hydrolase catalytic domain-containing protein" evidence="1">
    <location>
        <begin position="22"/>
        <end position="332"/>
    </location>
</feature>
<dbReference type="OrthoDB" id="5959761at2759"/>
<dbReference type="STRING" id="252740.A0A423V8P5"/>
<evidence type="ECO:0000313" key="3">
    <source>
        <dbReference type="EMBL" id="ROV87205.1"/>
    </source>
</evidence>
<feature type="signal peptide" evidence="1">
    <location>
        <begin position="1"/>
        <end position="21"/>
    </location>
</feature>
<name>A0A423V8P5_CYTCH</name>
<dbReference type="SUPFAM" id="SSF51445">
    <property type="entry name" value="(Trans)glycosidases"/>
    <property type="match status" value="1"/>
</dbReference>
<dbReference type="InterPro" id="IPR017853">
    <property type="entry name" value="GH"/>
</dbReference>
<feature type="domain" description="Asl1-like glycosyl hydrolase catalytic" evidence="2">
    <location>
        <begin position="31"/>
        <end position="286"/>
    </location>
</feature>
<comment type="caution">
    <text evidence="3">The sequence shown here is derived from an EMBL/GenBank/DDBJ whole genome shotgun (WGS) entry which is preliminary data.</text>
</comment>
<dbReference type="GO" id="GO:0009277">
    <property type="term" value="C:fungal-type cell wall"/>
    <property type="evidence" value="ECO:0007669"/>
    <property type="project" value="TreeGrafter"/>
</dbReference>
<keyword evidence="1" id="KW-0732">Signal</keyword>
<organism evidence="3 4">
    <name type="scientific">Cytospora chrysosperma</name>
    <name type="common">Cytospora canker fungus</name>
    <name type="synonym">Sphaeria chrysosperma</name>
    <dbReference type="NCBI Taxonomy" id="252740"/>
    <lineage>
        <taxon>Eukaryota</taxon>
        <taxon>Fungi</taxon>
        <taxon>Dikarya</taxon>
        <taxon>Ascomycota</taxon>
        <taxon>Pezizomycotina</taxon>
        <taxon>Sordariomycetes</taxon>
        <taxon>Sordariomycetidae</taxon>
        <taxon>Diaporthales</taxon>
        <taxon>Cytosporaceae</taxon>
        <taxon>Cytospora</taxon>
    </lineage>
</organism>
<dbReference type="GO" id="GO:0071966">
    <property type="term" value="P:fungal-type cell wall polysaccharide metabolic process"/>
    <property type="evidence" value="ECO:0007669"/>
    <property type="project" value="TreeGrafter"/>
</dbReference>
<dbReference type="EMBL" id="LJZO01000090">
    <property type="protein sequence ID" value="ROV87205.1"/>
    <property type="molecule type" value="Genomic_DNA"/>
</dbReference>
<dbReference type="Pfam" id="PF11790">
    <property type="entry name" value="Glyco_hydro_cc"/>
    <property type="match status" value="1"/>
</dbReference>
<proteinExistence type="predicted"/>
<dbReference type="InterPro" id="IPR053183">
    <property type="entry name" value="ASL1"/>
</dbReference>